<evidence type="ECO:0000313" key="2">
    <source>
        <dbReference type="EMBL" id="PVE13190.1"/>
    </source>
</evidence>
<comment type="caution">
    <text evidence="2">The sequence shown here is derived from an EMBL/GenBank/DDBJ whole genome shotgun (WGS) entry which is preliminary data.</text>
</comment>
<evidence type="ECO:0000256" key="1">
    <source>
        <dbReference type="SAM" id="MobiDB-lite"/>
    </source>
</evidence>
<protein>
    <submittedName>
        <fullName evidence="2">Uncharacterized protein</fullName>
    </submittedName>
</protein>
<organism evidence="2 3">
    <name type="scientific">Streptomyces scopuliridis RB72</name>
    <dbReference type="NCBI Taxonomy" id="1440053"/>
    <lineage>
        <taxon>Bacteria</taxon>
        <taxon>Bacillati</taxon>
        <taxon>Actinomycetota</taxon>
        <taxon>Actinomycetes</taxon>
        <taxon>Kitasatosporales</taxon>
        <taxon>Streptomycetaceae</taxon>
        <taxon>Streptomyces</taxon>
    </lineage>
</organism>
<dbReference type="STRING" id="1440053.GCA_000718095_06204"/>
<keyword evidence="3" id="KW-1185">Reference proteome</keyword>
<dbReference type="EMBL" id="AZSP01000038">
    <property type="protein sequence ID" value="PVE13190.1"/>
    <property type="molecule type" value="Genomic_DNA"/>
</dbReference>
<gene>
    <name evidence="2" type="ORF">Y717_21550</name>
</gene>
<feature type="region of interest" description="Disordered" evidence="1">
    <location>
        <begin position="105"/>
        <end position="208"/>
    </location>
</feature>
<accession>A0A2T7TDF1</accession>
<feature type="compositionally biased region" description="Basic and acidic residues" evidence="1">
    <location>
        <begin position="190"/>
        <end position="200"/>
    </location>
</feature>
<dbReference type="Proteomes" id="UP000245992">
    <property type="component" value="Unassembled WGS sequence"/>
</dbReference>
<sequence>MTGRAAAYGEPCVREQLAVPAGTHRAGVYDSDPTGRFQVGYTMDQDFAYHLIRWADGVPEDLGTARTGATGINAHGDIVGSEFDPETYRSAGWLYRNGEFTELPSIEPGFDSRPTAVSEDGTVSGASGAPGQRPVPVVWTPAGDARPLDLPPGDSGGRGTDIDDNGTVVGWTSAGPDTSTHAARWSPDGTVERLPEHRPGPETGSTAEAVRGGTVLGYEVYATGSTPILRWRDGAAGPDVLGEGTPQAVNGHGSVVVRTTPDTKLWLIQNGVTRSLPTDSTPYPTGEVVALTDGDIAYGRWNSTPVRWDCRLP</sequence>
<proteinExistence type="predicted"/>
<reference evidence="2 3" key="1">
    <citation type="submission" date="2013-12" db="EMBL/GenBank/DDBJ databases">
        <title>Annotated genome of Streptomyces scopuliridis.</title>
        <authorList>
            <person name="Olson J.B."/>
        </authorList>
    </citation>
    <scope>NUCLEOTIDE SEQUENCE [LARGE SCALE GENOMIC DNA]</scope>
    <source>
        <strain evidence="2 3">RB72</strain>
    </source>
</reference>
<evidence type="ECO:0000313" key="3">
    <source>
        <dbReference type="Proteomes" id="UP000245992"/>
    </source>
</evidence>
<name>A0A2T7TDF1_9ACTN</name>
<dbReference type="AlphaFoldDB" id="A0A2T7TDF1"/>